<dbReference type="AlphaFoldDB" id="A0A2S7X2U6"/>
<accession>A0A2S7X2U6</accession>
<protein>
    <submittedName>
        <fullName evidence="1">Uncharacterized protein</fullName>
    </submittedName>
</protein>
<sequence>MNKVVGISLVSLGLMSYLAYDSFIAKPKALDNSSKSMLAQIGIKEKWFDAFKVMDGSIVLSRDIESSFEDGDTVHTVGTIEYAVEDQHFCKYVDFKFKLGSLNDYQINNVSNCLN</sequence>
<dbReference type="EMBL" id="MSCO01000002">
    <property type="protein sequence ID" value="PQJ84536.1"/>
    <property type="molecule type" value="Genomic_DNA"/>
</dbReference>
<comment type="caution">
    <text evidence="1">The sequence shown here is derived from an EMBL/GenBank/DDBJ whole genome shotgun (WGS) entry which is preliminary data.</text>
</comment>
<dbReference type="Proteomes" id="UP000239263">
    <property type="component" value="Unassembled WGS sequence"/>
</dbReference>
<organism evidence="1 2">
    <name type="scientific">Aliivibrio sifiae</name>
    <dbReference type="NCBI Taxonomy" id="566293"/>
    <lineage>
        <taxon>Bacteria</taxon>
        <taxon>Pseudomonadati</taxon>
        <taxon>Pseudomonadota</taxon>
        <taxon>Gammaproteobacteria</taxon>
        <taxon>Vibrionales</taxon>
        <taxon>Vibrionaceae</taxon>
        <taxon>Aliivibrio</taxon>
    </lineage>
</organism>
<dbReference type="OrthoDB" id="5918706at2"/>
<dbReference type="RefSeq" id="WP_105055971.1">
    <property type="nucleotide sequence ID" value="NZ_CAWNRT010000002.1"/>
</dbReference>
<gene>
    <name evidence="1" type="ORF">BTO22_13525</name>
</gene>
<name>A0A2S7X2U6_9GAMM</name>
<proteinExistence type="predicted"/>
<evidence type="ECO:0000313" key="1">
    <source>
        <dbReference type="EMBL" id="PQJ84536.1"/>
    </source>
</evidence>
<evidence type="ECO:0000313" key="2">
    <source>
        <dbReference type="Proteomes" id="UP000239263"/>
    </source>
</evidence>
<reference evidence="1 2" key="1">
    <citation type="submission" date="2016-12" db="EMBL/GenBank/DDBJ databases">
        <title>Diversity of luminous bacteria.</title>
        <authorList>
            <person name="Yoshizawa S."/>
            <person name="Kogure K."/>
        </authorList>
    </citation>
    <scope>NUCLEOTIDE SEQUENCE [LARGE SCALE GENOMIC DNA]</scope>
    <source>
        <strain evidence="1 2">ATCC 33715</strain>
    </source>
</reference>